<keyword evidence="5" id="KW-0600">Photoreceptor protein</keyword>
<evidence type="ECO:0000256" key="5">
    <source>
        <dbReference type="ARBA" id="ARBA00022543"/>
    </source>
</evidence>
<dbReference type="GO" id="GO:0007623">
    <property type="term" value="P:circadian rhythm"/>
    <property type="evidence" value="ECO:0007669"/>
    <property type="project" value="TreeGrafter"/>
</dbReference>
<keyword evidence="8" id="KW-0288">FMN</keyword>
<evidence type="ECO:0000256" key="7">
    <source>
        <dbReference type="ARBA" id="ARBA00022630"/>
    </source>
</evidence>
<dbReference type="CDD" id="cd00130">
    <property type="entry name" value="PAS"/>
    <property type="match status" value="1"/>
</dbReference>
<organism evidence="18 19">
    <name type="scientific">Liquidambar formosana</name>
    <name type="common">Formosan gum</name>
    <dbReference type="NCBI Taxonomy" id="63359"/>
    <lineage>
        <taxon>Eukaryota</taxon>
        <taxon>Viridiplantae</taxon>
        <taxon>Streptophyta</taxon>
        <taxon>Embryophyta</taxon>
        <taxon>Tracheophyta</taxon>
        <taxon>Spermatophyta</taxon>
        <taxon>Magnoliopsida</taxon>
        <taxon>eudicotyledons</taxon>
        <taxon>Gunneridae</taxon>
        <taxon>Pentapetalae</taxon>
        <taxon>Saxifragales</taxon>
        <taxon>Altingiaceae</taxon>
        <taxon>Liquidambar</taxon>
    </lineage>
</organism>
<keyword evidence="7" id="KW-0285">Flavoprotein</keyword>
<dbReference type="InterPro" id="IPR000014">
    <property type="entry name" value="PAS"/>
</dbReference>
<evidence type="ECO:0000256" key="15">
    <source>
        <dbReference type="ARBA" id="ARBA00023242"/>
    </source>
</evidence>
<evidence type="ECO:0000256" key="1">
    <source>
        <dbReference type="ARBA" id="ARBA00004123"/>
    </source>
</evidence>
<comment type="caution">
    <text evidence="18">The sequence shown here is derived from an EMBL/GenBank/DDBJ whole genome shotgun (WGS) entry which is preliminary data.</text>
</comment>
<evidence type="ECO:0000256" key="3">
    <source>
        <dbReference type="ARBA" id="ARBA00007833"/>
    </source>
</evidence>
<dbReference type="PROSITE" id="PS50112">
    <property type="entry name" value="PAS"/>
    <property type="match status" value="1"/>
</dbReference>
<proteinExistence type="inferred from homology"/>
<evidence type="ECO:0000256" key="8">
    <source>
        <dbReference type="ARBA" id="ARBA00022643"/>
    </source>
</evidence>
<evidence type="ECO:0000256" key="16">
    <source>
        <dbReference type="SAM" id="MobiDB-lite"/>
    </source>
</evidence>
<feature type="region of interest" description="Disordered" evidence="16">
    <location>
        <begin position="1"/>
        <end position="47"/>
    </location>
</feature>
<dbReference type="GO" id="GO:0009881">
    <property type="term" value="F:photoreceptor activity"/>
    <property type="evidence" value="ECO:0007669"/>
    <property type="project" value="UniProtKB-KW"/>
</dbReference>
<dbReference type="GO" id="GO:0009637">
    <property type="term" value="P:response to blue light"/>
    <property type="evidence" value="ECO:0007669"/>
    <property type="project" value="TreeGrafter"/>
</dbReference>
<dbReference type="SMART" id="SM00086">
    <property type="entry name" value="PAC"/>
    <property type="match status" value="1"/>
</dbReference>
<dbReference type="PANTHER" id="PTHR46175:SF2">
    <property type="entry name" value="ADAGIO PROTEIN 3"/>
    <property type="match status" value="1"/>
</dbReference>
<evidence type="ECO:0000259" key="17">
    <source>
        <dbReference type="PROSITE" id="PS50112"/>
    </source>
</evidence>
<evidence type="ECO:0000256" key="10">
    <source>
        <dbReference type="ARBA" id="ARBA00022786"/>
    </source>
</evidence>
<dbReference type="Gene3D" id="3.30.450.20">
    <property type="entry name" value="PAS domain"/>
    <property type="match status" value="1"/>
</dbReference>
<keyword evidence="19" id="KW-1185">Reference proteome</keyword>
<feature type="domain" description="PAS" evidence="17">
    <location>
        <begin position="71"/>
        <end position="126"/>
    </location>
</feature>
<keyword evidence="14" id="KW-0675">Receptor</keyword>
<dbReference type="InterPro" id="IPR035965">
    <property type="entry name" value="PAS-like_dom_sf"/>
</dbReference>
<accession>A0AAP0RFF4</accession>
<dbReference type="GO" id="GO:0009908">
    <property type="term" value="P:flower development"/>
    <property type="evidence" value="ECO:0007669"/>
    <property type="project" value="UniProtKB-KW"/>
</dbReference>
<comment type="pathway">
    <text evidence="2">Protein modification; protein ubiquitination.</text>
</comment>
<evidence type="ECO:0000256" key="13">
    <source>
        <dbReference type="ARBA" id="ARBA00023108"/>
    </source>
</evidence>
<evidence type="ECO:0000256" key="4">
    <source>
        <dbReference type="ARBA" id="ARBA00022441"/>
    </source>
</evidence>
<protein>
    <recommendedName>
        <fullName evidence="17">PAS domain-containing protein</fullName>
    </recommendedName>
</protein>
<evidence type="ECO:0000256" key="6">
    <source>
        <dbReference type="ARBA" id="ARBA00022606"/>
    </source>
</evidence>
<reference evidence="18 19" key="1">
    <citation type="journal article" date="2024" name="Plant J.">
        <title>Genome sequences and population genomics reveal climatic adaptation and genomic divergence between two closely related sweetgum species.</title>
        <authorList>
            <person name="Xu W.Q."/>
            <person name="Ren C.Q."/>
            <person name="Zhang X.Y."/>
            <person name="Comes H.P."/>
            <person name="Liu X.H."/>
            <person name="Li Y.G."/>
            <person name="Kettle C.J."/>
            <person name="Jalonen R."/>
            <person name="Gaisberger H."/>
            <person name="Ma Y.Z."/>
            <person name="Qiu Y.X."/>
        </authorList>
    </citation>
    <scope>NUCLEOTIDE SEQUENCE [LARGE SCALE GENOMIC DNA]</scope>
    <source>
        <strain evidence="18">Hangzhou</strain>
    </source>
</reference>
<keyword evidence="4" id="KW-0880">Kelch repeat</keyword>
<dbReference type="PANTHER" id="PTHR46175">
    <property type="entry name" value="BACTERIOOPSIN TRANSCRIPTIONAL ACTIVATOR"/>
    <property type="match status" value="1"/>
</dbReference>
<evidence type="ECO:0000313" key="19">
    <source>
        <dbReference type="Proteomes" id="UP001415857"/>
    </source>
</evidence>
<evidence type="ECO:0000256" key="14">
    <source>
        <dbReference type="ARBA" id="ARBA00023170"/>
    </source>
</evidence>
<dbReference type="EMBL" id="JBBPBK010000010">
    <property type="protein sequence ID" value="KAK9276855.1"/>
    <property type="molecule type" value="Genomic_DNA"/>
</dbReference>
<dbReference type="InterPro" id="IPR001610">
    <property type="entry name" value="PAC"/>
</dbReference>
<keyword evidence="10" id="KW-0833">Ubl conjugation pathway</keyword>
<dbReference type="Proteomes" id="UP001415857">
    <property type="component" value="Unassembled WGS sequence"/>
</dbReference>
<feature type="compositionally biased region" description="Acidic residues" evidence="16">
    <location>
        <begin position="22"/>
        <end position="41"/>
    </location>
</feature>
<dbReference type="GO" id="GO:0005829">
    <property type="term" value="C:cytosol"/>
    <property type="evidence" value="ECO:0007669"/>
    <property type="project" value="TreeGrafter"/>
</dbReference>
<comment type="subcellular location">
    <subcellularLocation>
        <location evidence="1">Nucleus</location>
    </subcellularLocation>
</comment>
<dbReference type="Pfam" id="PF13426">
    <property type="entry name" value="PAS_9"/>
    <property type="match status" value="1"/>
</dbReference>
<dbReference type="NCBIfam" id="TIGR00229">
    <property type="entry name" value="sensory_box"/>
    <property type="match status" value="1"/>
</dbReference>
<keyword evidence="11" id="KW-0157">Chromophore</keyword>
<evidence type="ECO:0000256" key="12">
    <source>
        <dbReference type="ARBA" id="ARBA00023089"/>
    </source>
</evidence>
<evidence type="ECO:0000313" key="18">
    <source>
        <dbReference type="EMBL" id="KAK9276855.1"/>
    </source>
</evidence>
<keyword evidence="6" id="KW-0716">Sensory transduction</keyword>
<gene>
    <name evidence="18" type="ORF">L1049_006392</name>
</gene>
<keyword evidence="9" id="KW-0677">Repeat</keyword>
<comment type="similarity">
    <text evidence="3">Belongs to the ADAGIO family.</text>
</comment>
<dbReference type="SUPFAM" id="SSF55785">
    <property type="entry name" value="PYP-like sensor domain (PAS domain)"/>
    <property type="match status" value="1"/>
</dbReference>
<keyword evidence="12" id="KW-0287">Flowering</keyword>
<evidence type="ECO:0000256" key="9">
    <source>
        <dbReference type="ARBA" id="ARBA00022737"/>
    </source>
</evidence>
<sequence length="183" mass="20762">MKGQEAVHGSGKRLKCAKNVEQEQENEEEEGGEEEEEEEGSELPSKPGNFYYPMVPSAFVVSDALEPDFPIIYVNTVFENFTGYRADEVLGRNCRFLQYRDPRAQRRHPLVDPVVVSEIRRCLEEGFEFQGELLNFRKDGTPLVNRLRLAPIHDDDGTVTHIIGIQVFSEANIDLSRVSVSGF</sequence>
<name>A0AAP0RFF4_LIQFO</name>
<keyword evidence="13" id="KW-0090">Biological rhythms</keyword>
<dbReference type="GO" id="GO:0005634">
    <property type="term" value="C:nucleus"/>
    <property type="evidence" value="ECO:0007669"/>
    <property type="project" value="UniProtKB-SubCell"/>
</dbReference>
<dbReference type="GO" id="GO:0019005">
    <property type="term" value="C:SCF ubiquitin ligase complex"/>
    <property type="evidence" value="ECO:0007669"/>
    <property type="project" value="TreeGrafter"/>
</dbReference>
<dbReference type="AlphaFoldDB" id="A0AAP0RFF4"/>
<evidence type="ECO:0000256" key="2">
    <source>
        <dbReference type="ARBA" id="ARBA00004906"/>
    </source>
</evidence>
<evidence type="ECO:0000256" key="11">
    <source>
        <dbReference type="ARBA" id="ARBA00022991"/>
    </source>
</evidence>
<dbReference type="FunFam" id="3.30.450.20:FF:000041">
    <property type="entry name" value="Adagio protein 1"/>
    <property type="match status" value="1"/>
</dbReference>
<keyword evidence="15" id="KW-0539">Nucleus</keyword>